<dbReference type="GO" id="GO:0005737">
    <property type="term" value="C:cytoplasm"/>
    <property type="evidence" value="ECO:0007669"/>
    <property type="project" value="TreeGrafter"/>
</dbReference>
<dbReference type="InParanoid" id="K2RIK1"/>
<dbReference type="AlphaFoldDB" id="K2RIK1"/>
<dbReference type="SUPFAM" id="SSF51735">
    <property type="entry name" value="NAD(P)-binding Rossmann-fold domains"/>
    <property type="match status" value="1"/>
</dbReference>
<dbReference type="HOGENOM" id="CLU_2151724_0_0_1"/>
<evidence type="ECO:0000313" key="4">
    <source>
        <dbReference type="Proteomes" id="UP000007129"/>
    </source>
</evidence>
<dbReference type="Pfam" id="PF00106">
    <property type="entry name" value="adh_short"/>
    <property type="match status" value="1"/>
</dbReference>
<dbReference type="InterPro" id="IPR002347">
    <property type="entry name" value="SDR_fam"/>
</dbReference>
<keyword evidence="2" id="KW-0560">Oxidoreductase</keyword>
<organism evidence="3 4">
    <name type="scientific">Macrophomina phaseolina (strain MS6)</name>
    <name type="common">Charcoal rot fungus</name>
    <dbReference type="NCBI Taxonomy" id="1126212"/>
    <lineage>
        <taxon>Eukaryota</taxon>
        <taxon>Fungi</taxon>
        <taxon>Dikarya</taxon>
        <taxon>Ascomycota</taxon>
        <taxon>Pezizomycotina</taxon>
        <taxon>Dothideomycetes</taxon>
        <taxon>Dothideomycetes incertae sedis</taxon>
        <taxon>Botryosphaeriales</taxon>
        <taxon>Botryosphaeriaceae</taxon>
        <taxon>Macrophomina</taxon>
    </lineage>
</organism>
<dbReference type="GO" id="GO:0016616">
    <property type="term" value="F:oxidoreductase activity, acting on the CH-OH group of donors, NAD or NADP as acceptor"/>
    <property type="evidence" value="ECO:0007669"/>
    <property type="project" value="TreeGrafter"/>
</dbReference>
<sequence>MYRHCNVADWASLRRAFADIGHVDIAVANAGVSQDGDFFADELDDAGLLAEPRYTVIDVNLRAVLNFVKLSVSAFKRQQQQGSTGGAIVLTSSATAYAPELSLPVYSAVKLS</sequence>
<evidence type="ECO:0000256" key="2">
    <source>
        <dbReference type="ARBA" id="ARBA00023002"/>
    </source>
</evidence>
<comment type="similarity">
    <text evidence="1">Belongs to the short-chain dehydrogenases/reductases (SDR) family.</text>
</comment>
<dbReference type="Proteomes" id="UP000007129">
    <property type="component" value="Unassembled WGS sequence"/>
</dbReference>
<dbReference type="eggNOG" id="KOG0725">
    <property type="taxonomic scope" value="Eukaryota"/>
</dbReference>
<dbReference type="PANTHER" id="PTHR44229:SF4">
    <property type="entry name" value="15-HYDROXYPROSTAGLANDIN DEHYDROGENASE [NAD(+)]"/>
    <property type="match status" value="1"/>
</dbReference>
<dbReference type="PRINTS" id="PR00081">
    <property type="entry name" value="GDHRDH"/>
</dbReference>
<dbReference type="EMBL" id="AHHD01000440">
    <property type="protein sequence ID" value="EKG12702.1"/>
    <property type="molecule type" value="Genomic_DNA"/>
</dbReference>
<reference evidence="3 4" key="1">
    <citation type="journal article" date="2012" name="BMC Genomics">
        <title>Tools to kill: Genome of one of the most destructive plant pathogenic fungi Macrophomina phaseolina.</title>
        <authorList>
            <person name="Islam M.S."/>
            <person name="Haque M.S."/>
            <person name="Islam M.M."/>
            <person name="Emdad E.M."/>
            <person name="Halim A."/>
            <person name="Hossen Q.M.M."/>
            <person name="Hossain M.Z."/>
            <person name="Ahmed B."/>
            <person name="Rahim S."/>
            <person name="Rahman M.S."/>
            <person name="Alam M.M."/>
            <person name="Hou S."/>
            <person name="Wan X."/>
            <person name="Saito J.A."/>
            <person name="Alam M."/>
        </authorList>
    </citation>
    <scope>NUCLEOTIDE SEQUENCE [LARGE SCALE GENOMIC DNA]</scope>
    <source>
        <strain evidence="3 4">MS6</strain>
    </source>
</reference>
<protein>
    <submittedName>
        <fullName evidence="3">Short-chain dehydrogenase/reductase SDR</fullName>
    </submittedName>
</protein>
<evidence type="ECO:0000256" key="1">
    <source>
        <dbReference type="ARBA" id="ARBA00006484"/>
    </source>
</evidence>
<name>K2RIK1_MACPH</name>
<proteinExistence type="inferred from homology"/>
<dbReference type="Gene3D" id="3.40.50.720">
    <property type="entry name" value="NAD(P)-binding Rossmann-like Domain"/>
    <property type="match status" value="1"/>
</dbReference>
<dbReference type="STRING" id="1126212.K2RIK1"/>
<evidence type="ECO:0000313" key="3">
    <source>
        <dbReference type="EMBL" id="EKG12702.1"/>
    </source>
</evidence>
<dbReference type="InterPro" id="IPR036291">
    <property type="entry name" value="NAD(P)-bd_dom_sf"/>
</dbReference>
<feature type="non-terminal residue" evidence="3">
    <location>
        <position position="112"/>
    </location>
</feature>
<accession>K2RIK1</accession>
<dbReference type="PANTHER" id="PTHR44229">
    <property type="entry name" value="15-HYDROXYPROSTAGLANDIN DEHYDROGENASE [NAD(+)]"/>
    <property type="match status" value="1"/>
</dbReference>
<comment type="caution">
    <text evidence="3">The sequence shown here is derived from an EMBL/GenBank/DDBJ whole genome shotgun (WGS) entry which is preliminary data.</text>
</comment>
<dbReference type="OrthoDB" id="37659at2759"/>
<dbReference type="VEuPathDB" id="FungiDB:MPH_10170"/>
<gene>
    <name evidence="3" type="ORF">MPH_10170</name>
</gene>